<evidence type="ECO:0000256" key="1">
    <source>
        <dbReference type="ARBA" id="ARBA00005251"/>
    </source>
</evidence>
<evidence type="ECO:0000313" key="10">
    <source>
        <dbReference type="Proteomes" id="UP001623349"/>
    </source>
</evidence>
<feature type="region of interest" description="Disordered" evidence="6">
    <location>
        <begin position="566"/>
        <end position="585"/>
    </location>
</feature>
<proteinExistence type="inferred from homology"/>
<dbReference type="InterPro" id="IPR048751">
    <property type="entry name" value="CCDC138_CC"/>
</dbReference>
<dbReference type="InterPro" id="IPR020574">
    <property type="entry name" value="Ribosomal_uS9_CS"/>
</dbReference>
<dbReference type="PANTHER" id="PTHR34523">
    <property type="entry name" value="COILED-COIL DOMAIN-CONTAINING PROTEIN 138"/>
    <property type="match status" value="1"/>
</dbReference>
<dbReference type="EMBL" id="BAAFST010000010">
    <property type="protein sequence ID" value="GAB1295128.1"/>
    <property type="molecule type" value="Genomic_DNA"/>
</dbReference>
<dbReference type="Pfam" id="PF21035">
    <property type="entry name" value="CCDC138_C"/>
    <property type="match status" value="1"/>
</dbReference>
<keyword evidence="10" id="KW-1185">Reference proteome</keyword>
<dbReference type="Pfam" id="PF00380">
    <property type="entry name" value="Ribosomal_S9"/>
    <property type="match status" value="1"/>
</dbReference>
<keyword evidence="5" id="KW-0175">Coiled coil</keyword>
<organism evidence="9 10">
    <name type="scientific">Apodemus speciosus</name>
    <name type="common">Large Japanese field mouse</name>
    <dbReference type="NCBI Taxonomy" id="105296"/>
    <lineage>
        <taxon>Eukaryota</taxon>
        <taxon>Metazoa</taxon>
        <taxon>Chordata</taxon>
        <taxon>Craniata</taxon>
        <taxon>Vertebrata</taxon>
        <taxon>Euteleostomi</taxon>
        <taxon>Mammalia</taxon>
        <taxon>Eutheria</taxon>
        <taxon>Euarchontoglires</taxon>
        <taxon>Glires</taxon>
        <taxon>Rodentia</taxon>
        <taxon>Myomorpha</taxon>
        <taxon>Muroidea</taxon>
        <taxon>Muridae</taxon>
        <taxon>Murinae</taxon>
        <taxon>Apodemus</taxon>
    </lineage>
</organism>
<feature type="compositionally biased region" description="Basic and acidic residues" evidence="6">
    <location>
        <begin position="516"/>
        <end position="532"/>
    </location>
</feature>
<feature type="domain" description="Coiled-coil-domain-containing protein 138 coiled-coil" evidence="8">
    <location>
        <begin position="454"/>
        <end position="512"/>
    </location>
</feature>
<dbReference type="SUPFAM" id="SSF54211">
    <property type="entry name" value="Ribosomal protein S5 domain 2-like"/>
    <property type="match status" value="1"/>
</dbReference>
<dbReference type="InterPro" id="IPR000754">
    <property type="entry name" value="Ribosomal_uS9"/>
</dbReference>
<dbReference type="Gene3D" id="3.30.230.10">
    <property type="match status" value="1"/>
</dbReference>
<dbReference type="Pfam" id="PF21037">
    <property type="entry name" value="CCDC138_cc"/>
    <property type="match status" value="1"/>
</dbReference>
<sequence length="819" mass="93649">MERRVVKPPGQDMVVERLKSRYGLAGRCSVEENDMTGMWAALMNQQELSNFDRTKYKRRILTSPAMPFKGPLQSVQVFGRKKTATAVAHCKRGNGLIRMNGRPLDMIEPRTRTRTRTLQYKLLEPALLLGKERFAGVDIRVRVKGGGHVAQIYAIQQSSSKALVAYYQTYVDEASKTEIKDILIQYDRTLLVADPRRCGSKKFGGPGACARYQKSYRYAHLKDQDGLDTYSSGDKVGSSPRYYSDGRKHPTTPFCSSFKHLNVNCLDDELDSFHDLKKWETEKELIEDDHRDGASKITKQSFKERETVTRCGYVLSTSMASSRLQTECCSDSTDTPLKHAIYPRPTVSKKQGLLPHEINQIYDELYHIHMKLQDQLPQKTCLKYETTAQQKFAEELQKREQMLAEREQLLFRHETALSRIKGVKEEVLTRFQILKEQHSAEVEHLTEALKEKNKENKRMKSSFDTLRELNDNLRKQLNEVSEENKKMEIQAKRVQARLDNLQRKYEFMTVQRLKGDSHAAHEVKSSKQEKAPASKPLKAALNGQVYEVLTVFMDWISDCYLSKVEPEEPGVDGEKPPAKPSQRSDIQEKCVKLLPMMTEQLQWMPMVNARLHEPFVRFIYWSLRQLDASAQHSTMTSTLRRLGEDVFKGVAMKGTQDNSLEHSVENKAKTAVFFKSSSLSLRFLSTLIVLKTVTQGSCPGSDYLAQAFDSLCLDLRTEEGKTLFLEYQAVPVILKHLRISSKGLLSNVIDSLLQMTVESKSLQPFLEACSNSSFFRTCSVLLRTPKLDLHILEKLSIILQKLSKIKRVTRSSLKSLPFT</sequence>
<evidence type="ECO:0000256" key="4">
    <source>
        <dbReference type="RuleBase" id="RU003815"/>
    </source>
</evidence>
<evidence type="ECO:0000259" key="8">
    <source>
        <dbReference type="Pfam" id="PF21037"/>
    </source>
</evidence>
<evidence type="ECO:0000256" key="3">
    <source>
        <dbReference type="ARBA" id="ARBA00023274"/>
    </source>
</evidence>
<protein>
    <submittedName>
        <fullName evidence="9">Coiled-coil domain-containing protein 138</fullName>
    </submittedName>
</protein>
<name>A0ABQ0F768_APOSI</name>
<feature type="region of interest" description="Disordered" evidence="6">
    <location>
        <begin position="516"/>
        <end position="535"/>
    </location>
</feature>
<evidence type="ECO:0000256" key="6">
    <source>
        <dbReference type="SAM" id="MobiDB-lite"/>
    </source>
</evidence>
<keyword evidence="3 4" id="KW-0687">Ribonucleoprotein</keyword>
<dbReference type="PROSITE" id="PS00360">
    <property type="entry name" value="RIBOSOMAL_S9"/>
    <property type="match status" value="1"/>
</dbReference>
<evidence type="ECO:0000256" key="5">
    <source>
        <dbReference type="SAM" id="Coils"/>
    </source>
</evidence>
<dbReference type="InterPro" id="IPR038798">
    <property type="entry name" value="CCDC138"/>
</dbReference>
<dbReference type="InterPro" id="IPR014721">
    <property type="entry name" value="Ribsml_uS5_D2-typ_fold_subgr"/>
</dbReference>
<evidence type="ECO:0000313" key="9">
    <source>
        <dbReference type="EMBL" id="GAB1295128.1"/>
    </source>
</evidence>
<dbReference type="Gene3D" id="1.20.5.340">
    <property type="match status" value="1"/>
</dbReference>
<reference evidence="9 10" key="1">
    <citation type="submission" date="2024-08" db="EMBL/GenBank/DDBJ databases">
        <title>The draft genome of Apodemus speciosus.</title>
        <authorList>
            <person name="Nabeshima K."/>
            <person name="Suzuki S."/>
            <person name="Onuma M."/>
        </authorList>
    </citation>
    <scope>NUCLEOTIDE SEQUENCE [LARGE SCALE GENOMIC DNA]</scope>
    <source>
        <strain evidence="9">IB14-021</strain>
    </source>
</reference>
<gene>
    <name evidence="9" type="ORF">APTSU1_001036200</name>
</gene>
<dbReference type="InterPro" id="IPR020568">
    <property type="entry name" value="Ribosomal_Su5_D2-typ_SF"/>
</dbReference>
<comment type="similarity">
    <text evidence="1 4">Belongs to the universal ribosomal protein uS9 family.</text>
</comment>
<feature type="coiled-coil region" evidence="5">
    <location>
        <begin position="435"/>
        <end position="511"/>
    </location>
</feature>
<feature type="domain" description="Coiled-coil" evidence="7">
    <location>
        <begin position="553"/>
        <end position="807"/>
    </location>
</feature>
<accession>A0ABQ0F768</accession>
<dbReference type="InterPro" id="IPR048750">
    <property type="entry name" value="CCDC138_C"/>
</dbReference>
<evidence type="ECO:0000259" key="7">
    <source>
        <dbReference type="Pfam" id="PF21035"/>
    </source>
</evidence>
<evidence type="ECO:0000256" key="2">
    <source>
        <dbReference type="ARBA" id="ARBA00022980"/>
    </source>
</evidence>
<comment type="caution">
    <text evidence="9">The sequence shown here is derived from an EMBL/GenBank/DDBJ whole genome shotgun (WGS) entry which is preliminary data.</text>
</comment>
<dbReference type="Proteomes" id="UP001623349">
    <property type="component" value="Unassembled WGS sequence"/>
</dbReference>
<dbReference type="PANTHER" id="PTHR34523:SF1">
    <property type="entry name" value="COILED-COIL DOMAIN-CONTAINING PROTEIN 138"/>
    <property type="match status" value="1"/>
</dbReference>
<keyword evidence="2 4" id="KW-0689">Ribosomal protein</keyword>